<keyword evidence="4 5" id="KW-0934">Plastid</keyword>
<protein>
    <recommendedName>
        <fullName evidence="3">Uncharacterized protein ycf23</fullName>
    </recommendedName>
</protein>
<dbReference type="PANTHER" id="PTHR36895">
    <property type="match status" value="1"/>
</dbReference>
<dbReference type="GO" id="GO:0009536">
    <property type="term" value="C:plastid"/>
    <property type="evidence" value="ECO:0007669"/>
    <property type="project" value="UniProtKB-SubCell"/>
</dbReference>
<evidence type="ECO:0000256" key="3">
    <source>
        <dbReference type="ARBA" id="ARBA00021523"/>
    </source>
</evidence>
<dbReference type="PANTHER" id="PTHR36895:SF1">
    <property type="entry name" value="YCF23 PROTEIN"/>
    <property type="match status" value="1"/>
</dbReference>
<sequence>MRKDIVSVQKAFLSKQVVKVITGLDNLNVNDVIDKVKAAEIAKATYVDIAAHPDLVLLVKSITCIPVCVSSINPRDLYQCVLAGADMVEIGNFDTFYSKNIIFSHNQIINIAQETKYLLNKINICVTIPHYLLLEQQVKLARNLKRIGINYIQTEGFMAKSHILYRENSAMFKFINKSSSALSSCYAIANSVDISIIAASGMNSISAPVAISYGASGVALGSVLNNLKGIDEISSYIQEIIESIYHYRKNTYNKIHSKKYNLSIIRS</sequence>
<evidence type="ECO:0000256" key="2">
    <source>
        <dbReference type="ARBA" id="ARBA00009664"/>
    </source>
</evidence>
<proteinExistence type="inferred from homology"/>
<name>A0A8E7PGL2_9FLOR</name>
<evidence type="ECO:0000313" key="5">
    <source>
        <dbReference type="EMBL" id="QVY57929.1"/>
    </source>
</evidence>
<dbReference type="Pfam" id="PF04481">
    <property type="entry name" value="DUF561"/>
    <property type="match status" value="1"/>
</dbReference>
<gene>
    <name evidence="5" type="primary">ycf23</name>
</gene>
<accession>A0A8E7PGL2</accession>
<reference evidence="5" key="1">
    <citation type="submission" date="2019-07" db="EMBL/GenBank/DDBJ databases">
        <authorList>
            <person name="Zhang J."/>
            <person name="Liu T."/>
        </authorList>
    </citation>
    <scope>NUCLEOTIDE SEQUENCE</scope>
</reference>
<dbReference type="InterPro" id="IPR007570">
    <property type="entry name" value="Uncharacterised_Ycf23"/>
</dbReference>
<organism evidence="5">
    <name type="scientific">Betaphycus gelatinus</name>
    <dbReference type="NCBI Taxonomy" id="1191690"/>
    <lineage>
        <taxon>Eukaryota</taxon>
        <taxon>Rhodophyta</taxon>
        <taxon>Florideophyceae</taxon>
        <taxon>Rhodymeniophycidae</taxon>
        <taxon>Gigartinales</taxon>
        <taxon>Solieriaceae</taxon>
        <taxon>Betaphycus</taxon>
    </lineage>
</organism>
<comment type="similarity">
    <text evidence="2">Belongs to the ycf23 family.</text>
</comment>
<evidence type="ECO:0000256" key="4">
    <source>
        <dbReference type="ARBA" id="ARBA00022640"/>
    </source>
</evidence>
<reference evidence="5" key="2">
    <citation type="journal article" date="2021" name="Genomics">
        <title>Comparative analysis of mitochondrial genomes of Nirvanini and Evacanthini (Hemiptera: Cicadellidae) reveals an explicit evolutionary relationship.</title>
        <authorList>
            <person name="Du Y."/>
            <person name="Liang Z."/>
            <person name="Dietrich C.H."/>
            <person name="Dai W."/>
        </authorList>
    </citation>
    <scope>NUCLEOTIDE SEQUENCE</scope>
</reference>
<geneLocation type="plastid" evidence="5"/>
<dbReference type="AlphaFoldDB" id="A0A8E7PGL2"/>
<evidence type="ECO:0000256" key="1">
    <source>
        <dbReference type="ARBA" id="ARBA00004474"/>
    </source>
</evidence>
<comment type="subcellular location">
    <subcellularLocation>
        <location evidence="1">Plastid</location>
    </subcellularLocation>
</comment>
<dbReference type="EMBL" id="MN240356">
    <property type="protein sequence ID" value="QVY57929.1"/>
    <property type="molecule type" value="Genomic_DNA"/>
</dbReference>